<dbReference type="InterPro" id="IPR034683">
    <property type="entry name" value="IspD/TarI"/>
</dbReference>
<dbReference type="InterPro" id="IPR029044">
    <property type="entry name" value="Nucleotide-diphossugar_trans"/>
</dbReference>
<dbReference type="InterPro" id="IPR001228">
    <property type="entry name" value="IspD"/>
</dbReference>
<name>Z9JLL6_9GAMM</name>
<evidence type="ECO:0000313" key="8">
    <source>
        <dbReference type="EMBL" id="EWS78721.1"/>
    </source>
</evidence>
<dbReference type="AlphaFoldDB" id="Z9JLL6"/>
<comment type="caution">
    <text evidence="8">The sequence shown here is derived from an EMBL/GenBank/DDBJ whole genome shotgun (WGS) entry which is preliminary data.</text>
</comment>
<evidence type="ECO:0000256" key="5">
    <source>
        <dbReference type="ARBA" id="ARBA00022695"/>
    </source>
</evidence>
<feature type="site" description="Positions MEP for the nucleophilic attack" evidence="7">
    <location>
        <position position="213"/>
    </location>
</feature>
<evidence type="ECO:0000256" key="7">
    <source>
        <dbReference type="HAMAP-Rule" id="MF_00108"/>
    </source>
</evidence>
<dbReference type="HAMAP" id="MF_00108">
    <property type="entry name" value="IspD"/>
    <property type="match status" value="1"/>
</dbReference>
<proteinExistence type="inferred from homology"/>
<dbReference type="EMBL" id="JDSQ01000005">
    <property type="protein sequence ID" value="EWS78721.1"/>
    <property type="molecule type" value="Genomic_DNA"/>
</dbReference>
<dbReference type="InterPro" id="IPR050088">
    <property type="entry name" value="IspD/TarI_cytidylyltransf_bact"/>
</dbReference>
<dbReference type="Proteomes" id="UP001430701">
    <property type="component" value="Unassembled WGS sequence"/>
</dbReference>
<dbReference type="SUPFAM" id="SSF53448">
    <property type="entry name" value="Nucleotide-diphospho-sugar transferases"/>
    <property type="match status" value="1"/>
</dbReference>
<dbReference type="EMBL" id="JAJPPU010000002">
    <property type="protein sequence ID" value="MCD8473457.1"/>
    <property type="molecule type" value="Genomic_DNA"/>
</dbReference>
<dbReference type="Proteomes" id="UP000020406">
    <property type="component" value="Unassembled WGS sequence"/>
</dbReference>
<dbReference type="InterPro" id="IPR018294">
    <property type="entry name" value="ISPD_synthase_CS"/>
</dbReference>
<evidence type="ECO:0000256" key="6">
    <source>
        <dbReference type="ARBA" id="ARBA00023229"/>
    </source>
</evidence>
<comment type="catalytic activity">
    <reaction evidence="1 7">
        <text>2-C-methyl-D-erythritol 4-phosphate + CTP + H(+) = 4-CDP-2-C-methyl-D-erythritol + diphosphate</text>
        <dbReference type="Rhea" id="RHEA:13429"/>
        <dbReference type="ChEBI" id="CHEBI:15378"/>
        <dbReference type="ChEBI" id="CHEBI:33019"/>
        <dbReference type="ChEBI" id="CHEBI:37563"/>
        <dbReference type="ChEBI" id="CHEBI:57823"/>
        <dbReference type="ChEBI" id="CHEBI:58262"/>
        <dbReference type="EC" id="2.7.7.60"/>
    </reaction>
</comment>
<gene>
    <name evidence="7 9" type="primary">ispD</name>
    <name evidence="8" type="ORF">AF72_03910</name>
    <name evidence="9" type="ORF">LPH55_08305</name>
</gene>
<dbReference type="NCBIfam" id="TIGR00453">
    <property type="entry name" value="ispD"/>
    <property type="match status" value="1"/>
</dbReference>
<dbReference type="eggNOG" id="COG1211">
    <property type="taxonomic scope" value="Bacteria"/>
</dbReference>
<evidence type="ECO:0000256" key="2">
    <source>
        <dbReference type="ARBA" id="ARBA00004787"/>
    </source>
</evidence>
<comment type="pathway">
    <text evidence="2 7">Isoprenoid biosynthesis; isopentenyl diphosphate biosynthesis via DXP pathway; isopentenyl diphosphate from 1-deoxy-D-xylulose 5-phosphate: step 2/6.</text>
</comment>
<dbReference type="OrthoDB" id="9806837at2"/>
<dbReference type="GO" id="GO:0050518">
    <property type="term" value="F:2-C-methyl-D-erythritol 4-phosphate cytidylyltransferase activity"/>
    <property type="evidence" value="ECO:0007669"/>
    <property type="project" value="UniProtKB-UniRule"/>
</dbReference>
<evidence type="ECO:0000313" key="9">
    <source>
        <dbReference type="EMBL" id="MCD8473457.1"/>
    </source>
</evidence>
<dbReference type="KEGG" id="xtw:AB672_03530"/>
<dbReference type="FunFam" id="3.90.550.10:FF:000003">
    <property type="entry name" value="2-C-methyl-D-erythritol 4-phosphate cytidylyltransferase"/>
    <property type="match status" value="1"/>
</dbReference>
<keyword evidence="5 7" id="KW-0548">Nucleotidyltransferase</keyword>
<feature type="site" description="Positions MEP for the nucleophilic attack" evidence="7">
    <location>
        <position position="157"/>
    </location>
</feature>
<sequence length="231" mass="24628">MSVGVWAVIPAAGRGVRFGALVPKQYLPVAGQPLIAYTLKALAAHPAVCGLMVVVADGDVDWFGWTEVADKPLLTCSGGVTRAASVLSGLLALPQVVHADDFVLVHDAARPNLAVSDLDRLLEAGCADPVGAILAVPVHDTLKRAGGDGSIDGTEPRERLWRAFTPQLFRRSQLVRGLQAAVAAGIEVTDEAMVMERQGLRPLLVKCAESNFKITTPDDLARFEFELSRRV</sequence>
<dbReference type="PANTHER" id="PTHR32125">
    <property type="entry name" value="2-C-METHYL-D-ERYTHRITOL 4-PHOSPHATE CYTIDYLYLTRANSFERASE, CHLOROPLASTIC"/>
    <property type="match status" value="1"/>
</dbReference>
<organism evidence="8 10">
    <name type="scientific">Xylella taiwanensis</name>
    <dbReference type="NCBI Taxonomy" id="1444770"/>
    <lineage>
        <taxon>Bacteria</taxon>
        <taxon>Pseudomonadati</taxon>
        <taxon>Pseudomonadota</taxon>
        <taxon>Gammaproteobacteria</taxon>
        <taxon>Lysobacterales</taxon>
        <taxon>Lysobacteraceae</taxon>
        <taxon>Xylella</taxon>
    </lineage>
</organism>
<dbReference type="STRING" id="1444770.AF72_03910"/>
<keyword evidence="6 7" id="KW-0414">Isoprene biosynthesis</keyword>
<evidence type="ECO:0000256" key="1">
    <source>
        <dbReference type="ARBA" id="ARBA00001282"/>
    </source>
</evidence>
<keyword evidence="4 7" id="KW-0808">Transferase</keyword>
<dbReference type="GO" id="GO:0019288">
    <property type="term" value="P:isopentenyl diphosphate biosynthetic process, methylerythritol 4-phosphate pathway"/>
    <property type="evidence" value="ECO:0007669"/>
    <property type="project" value="UniProtKB-UniRule"/>
</dbReference>
<dbReference type="Pfam" id="PF01128">
    <property type="entry name" value="IspD"/>
    <property type="match status" value="1"/>
</dbReference>
<reference evidence="9" key="2">
    <citation type="submission" date="2021-11" db="EMBL/GenBank/DDBJ databases">
        <title>Genome sequence of Xylella taiwanensis PLS432.</title>
        <authorList>
            <person name="Weng L.-W."/>
            <person name="Su C.-C."/>
            <person name="Tsai C.-W."/>
            <person name="Kuo C.-H."/>
        </authorList>
    </citation>
    <scope>NUCLEOTIDE SEQUENCE</scope>
    <source>
        <strain evidence="9">PLS432</strain>
    </source>
</reference>
<protein>
    <recommendedName>
        <fullName evidence="7">2-C-methyl-D-erythritol 4-phosphate cytidylyltransferase</fullName>
        <ecNumber evidence="7">2.7.7.60</ecNumber>
    </recommendedName>
    <alternativeName>
        <fullName evidence="7">4-diphosphocytidyl-2C-methyl-D-erythritol synthase</fullName>
    </alternativeName>
    <alternativeName>
        <fullName evidence="7">MEP cytidylyltransferase</fullName>
        <shortName evidence="7">MCT</shortName>
    </alternativeName>
</protein>
<accession>Z9JLL6</accession>
<evidence type="ECO:0000256" key="3">
    <source>
        <dbReference type="ARBA" id="ARBA00009789"/>
    </source>
</evidence>
<feature type="site" description="Transition state stabilizer" evidence="7">
    <location>
        <position position="17"/>
    </location>
</feature>
<comment type="function">
    <text evidence="7">Catalyzes the formation of 4-diphosphocytidyl-2-C-methyl-D-erythritol from CTP and 2-C-methyl-D-erythritol 4-phosphate (MEP).</text>
</comment>
<dbReference type="PROSITE" id="PS01295">
    <property type="entry name" value="ISPD"/>
    <property type="match status" value="1"/>
</dbReference>
<evidence type="ECO:0000256" key="4">
    <source>
        <dbReference type="ARBA" id="ARBA00022679"/>
    </source>
</evidence>
<dbReference type="CDD" id="cd02516">
    <property type="entry name" value="CDP-ME_synthetase"/>
    <property type="match status" value="1"/>
</dbReference>
<dbReference type="PANTHER" id="PTHR32125:SF4">
    <property type="entry name" value="2-C-METHYL-D-ERYTHRITOL 4-PHOSPHATE CYTIDYLYLTRANSFERASE, CHLOROPLASTIC"/>
    <property type="match status" value="1"/>
</dbReference>
<dbReference type="EC" id="2.7.7.60" evidence="7"/>
<reference evidence="8 10" key="1">
    <citation type="journal article" date="2014" name="Genome Announc.">
        <title>Draft Genome Sequence of Xylella fastidiosa Pear Leaf Scorch Strain in Taiwan.</title>
        <authorList>
            <person name="Su C.C."/>
            <person name="Deng W.L."/>
            <person name="Jan F.J."/>
            <person name="Chang C.J."/>
            <person name="Huang H."/>
            <person name="Chen J."/>
        </authorList>
    </citation>
    <scope>NUCLEOTIDE SEQUENCE [LARGE SCALE GENOMIC DNA]</scope>
    <source>
        <strain evidence="8 10">PLS229</strain>
    </source>
</reference>
<dbReference type="UniPathway" id="UPA00056">
    <property type="reaction ID" value="UER00093"/>
</dbReference>
<dbReference type="PATRIC" id="fig|1444770.3.peg.957"/>
<comment type="similarity">
    <text evidence="3 7">Belongs to the IspD/TarI cytidylyltransferase family. IspD subfamily.</text>
</comment>
<dbReference type="Gene3D" id="3.90.550.10">
    <property type="entry name" value="Spore Coat Polysaccharide Biosynthesis Protein SpsA, Chain A"/>
    <property type="match status" value="1"/>
</dbReference>
<feature type="site" description="Transition state stabilizer" evidence="7">
    <location>
        <position position="24"/>
    </location>
</feature>
<evidence type="ECO:0000313" key="11">
    <source>
        <dbReference type="Proteomes" id="UP001430701"/>
    </source>
</evidence>
<keyword evidence="11" id="KW-1185">Reference proteome</keyword>
<evidence type="ECO:0000313" key="10">
    <source>
        <dbReference type="Proteomes" id="UP000020406"/>
    </source>
</evidence>